<dbReference type="PRINTS" id="PR00081">
    <property type="entry name" value="GDHRDH"/>
</dbReference>
<proteinExistence type="predicted"/>
<organism evidence="2 3">
    <name type="scientific">Lottia gigantea</name>
    <name type="common">Giant owl limpet</name>
    <dbReference type="NCBI Taxonomy" id="225164"/>
    <lineage>
        <taxon>Eukaryota</taxon>
        <taxon>Metazoa</taxon>
        <taxon>Spiralia</taxon>
        <taxon>Lophotrochozoa</taxon>
        <taxon>Mollusca</taxon>
        <taxon>Gastropoda</taxon>
        <taxon>Patellogastropoda</taxon>
        <taxon>Lottioidea</taxon>
        <taxon>Lottiidae</taxon>
        <taxon>Lottia</taxon>
    </lineage>
</organism>
<dbReference type="SUPFAM" id="SSF51735">
    <property type="entry name" value="NAD(P)-binding Rossmann-fold domains"/>
    <property type="match status" value="1"/>
</dbReference>
<keyword evidence="1" id="KW-0472">Membrane</keyword>
<dbReference type="GeneID" id="20248264"/>
<dbReference type="InterPro" id="IPR036291">
    <property type="entry name" value="NAD(P)-bd_dom_sf"/>
</dbReference>
<keyword evidence="1" id="KW-1133">Transmembrane helix</keyword>
<dbReference type="HOGENOM" id="CLU_761380_0_0_1"/>
<dbReference type="Proteomes" id="UP000030746">
    <property type="component" value="Unassembled WGS sequence"/>
</dbReference>
<evidence type="ECO:0000256" key="1">
    <source>
        <dbReference type="SAM" id="Phobius"/>
    </source>
</evidence>
<feature type="transmembrane region" description="Helical" evidence="1">
    <location>
        <begin position="30"/>
        <end position="47"/>
    </location>
</feature>
<dbReference type="KEGG" id="lgi:LOTGIDRAFT_230316"/>
<dbReference type="InterPro" id="IPR002347">
    <property type="entry name" value="SDR_fam"/>
</dbReference>
<dbReference type="RefSeq" id="XP_009045552.1">
    <property type="nucleotide sequence ID" value="XM_009047304.1"/>
</dbReference>
<reference evidence="2 3" key="1">
    <citation type="journal article" date="2013" name="Nature">
        <title>Insights into bilaterian evolution from three spiralian genomes.</title>
        <authorList>
            <person name="Simakov O."/>
            <person name="Marletaz F."/>
            <person name="Cho S.J."/>
            <person name="Edsinger-Gonzales E."/>
            <person name="Havlak P."/>
            <person name="Hellsten U."/>
            <person name="Kuo D.H."/>
            <person name="Larsson T."/>
            <person name="Lv J."/>
            <person name="Arendt D."/>
            <person name="Savage R."/>
            <person name="Osoegawa K."/>
            <person name="de Jong P."/>
            <person name="Grimwood J."/>
            <person name="Chapman J.A."/>
            <person name="Shapiro H."/>
            <person name="Aerts A."/>
            <person name="Otillar R.P."/>
            <person name="Terry A.Y."/>
            <person name="Boore J.L."/>
            <person name="Grigoriev I.V."/>
            <person name="Lindberg D.R."/>
            <person name="Seaver E.C."/>
            <person name="Weisblat D.A."/>
            <person name="Putnam N.H."/>
            <person name="Rokhsar D.S."/>
        </authorList>
    </citation>
    <scope>NUCLEOTIDE SEQUENCE [LARGE SCALE GENOMIC DNA]</scope>
</reference>
<feature type="transmembrane region" description="Helical" evidence="1">
    <location>
        <begin position="6"/>
        <end position="23"/>
    </location>
</feature>
<keyword evidence="1" id="KW-0812">Transmembrane</keyword>
<gene>
    <name evidence="2" type="ORF">LOTGIDRAFT_230316</name>
</gene>
<dbReference type="PANTHER" id="PTHR43313:SF1">
    <property type="entry name" value="3BETA-HYDROXYSTEROID DEHYDROGENASE DHS-16"/>
    <property type="match status" value="1"/>
</dbReference>
<dbReference type="Pfam" id="PF00106">
    <property type="entry name" value="adh_short"/>
    <property type="match status" value="1"/>
</dbReference>
<evidence type="ECO:0000313" key="3">
    <source>
        <dbReference type="Proteomes" id="UP000030746"/>
    </source>
</evidence>
<dbReference type="AlphaFoldDB" id="V4CNT6"/>
<dbReference type="GO" id="GO:0008202">
    <property type="term" value="P:steroid metabolic process"/>
    <property type="evidence" value="ECO:0007669"/>
    <property type="project" value="TreeGrafter"/>
</dbReference>
<sequence>MEDVNILEVFYLVVVAGAILVLFKQAISMILISITILTVLIFIMRKVNNSRSSPQNKTVLIAGVDSVFGNKLSKHLVDYGFQVFGTSESTEDPAVKELKMYNDNLKILQMDPLSDQSCHQCFKQLKETVEKTEGLYGLINCYNNKIVRDIELTTMEKYQQLLDTNLLSTIRVTKTFLPLIRACKGCIVNVSSTAGLLGLPQSSSYNITQYAIEGFTESLRLEMSRFDVRVSLIECSIDFNLTGSKQVDKTTKPIINEELIEAYGEDYINNILSQSKTPIDLSPTPIFNKVLDGLLSQRHTSRYLVNSKLFDKTNILAVIRPYIPISLLDYFNLSLNANPEDTEYEKIKYGLKPEKSSTQDKKTA</sequence>
<name>V4CNT6_LOTGI</name>
<dbReference type="PANTHER" id="PTHR43313">
    <property type="entry name" value="SHORT-CHAIN DEHYDROGENASE/REDUCTASE FAMILY 9C"/>
    <property type="match status" value="1"/>
</dbReference>
<dbReference type="Gene3D" id="3.40.50.720">
    <property type="entry name" value="NAD(P)-binding Rossmann-like Domain"/>
    <property type="match status" value="1"/>
</dbReference>
<evidence type="ECO:0000313" key="2">
    <source>
        <dbReference type="EMBL" id="ESP04070.1"/>
    </source>
</evidence>
<dbReference type="STRING" id="225164.V4CNT6"/>
<dbReference type="OrthoDB" id="1933717at2759"/>
<dbReference type="GO" id="GO:0016491">
    <property type="term" value="F:oxidoreductase activity"/>
    <property type="evidence" value="ECO:0007669"/>
    <property type="project" value="TreeGrafter"/>
</dbReference>
<protein>
    <submittedName>
        <fullName evidence="2">Uncharacterized protein</fullName>
    </submittedName>
</protein>
<dbReference type="CTD" id="20248264"/>
<dbReference type="EMBL" id="KB199905">
    <property type="protein sequence ID" value="ESP04070.1"/>
    <property type="molecule type" value="Genomic_DNA"/>
</dbReference>
<dbReference type="OMA" id="IMFNDIY"/>
<accession>V4CNT6</accession>
<keyword evidence="3" id="KW-1185">Reference proteome</keyword>